<name>A0A4R6RSE9_9MICO</name>
<keyword evidence="3" id="KW-1185">Reference proteome</keyword>
<dbReference type="AlphaFoldDB" id="A0A4R6RSE9"/>
<protein>
    <submittedName>
        <fullName evidence="2">Uncharacterized protein</fullName>
    </submittedName>
</protein>
<dbReference type="Proteomes" id="UP000295601">
    <property type="component" value="Unassembled WGS sequence"/>
</dbReference>
<feature type="compositionally biased region" description="Basic and acidic residues" evidence="1">
    <location>
        <begin position="147"/>
        <end position="158"/>
    </location>
</feature>
<feature type="region of interest" description="Disordered" evidence="1">
    <location>
        <begin position="117"/>
        <end position="158"/>
    </location>
</feature>
<organism evidence="2 3">
    <name type="scientific">Leucobacter luti</name>
    <dbReference type="NCBI Taxonomy" id="340320"/>
    <lineage>
        <taxon>Bacteria</taxon>
        <taxon>Bacillati</taxon>
        <taxon>Actinomycetota</taxon>
        <taxon>Actinomycetes</taxon>
        <taxon>Micrococcales</taxon>
        <taxon>Microbacteriaceae</taxon>
        <taxon>Leucobacter</taxon>
    </lineage>
</organism>
<proteinExistence type="predicted"/>
<gene>
    <name evidence="2" type="ORF">EDF62_3097</name>
</gene>
<reference evidence="2 3" key="1">
    <citation type="submission" date="2019-03" db="EMBL/GenBank/DDBJ databases">
        <title>Genomic analyses of the natural microbiome of Caenorhabditis elegans.</title>
        <authorList>
            <person name="Samuel B."/>
        </authorList>
    </citation>
    <scope>NUCLEOTIDE SEQUENCE [LARGE SCALE GENOMIC DNA]</scope>
    <source>
        <strain evidence="2 3">JUb18</strain>
    </source>
</reference>
<sequence>MFTLIVDSSACCACGAWQGKILTDGGHAVTSAVPRAIPDKPPQIYLERTIAETRRQLGPQFAAACMRNAESTVGRLAAQRVQNVAILLRSYRAILSTRGSPSTSTVSGMSVLEITPANAGRQPAQPASQRRQPAQPAQAAQPTSAASRERFTVPRDLS</sequence>
<feature type="compositionally biased region" description="Low complexity" evidence="1">
    <location>
        <begin position="121"/>
        <end position="146"/>
    </location>
</feature>
<comment type="caution">
    <text evidence="2">The sequence shown here is derived from an EMBL/GenBank/DDBJ whole genome shotgun (WGS) entry which is preliminary data.</text>
</comment>
<evidence type="ECO:0000313" key="2">
    <source>
        <dbReference type="EMBL" id="TDP89799.1"/>
    </source>
</evidence>
<evidence type="ECO:0000313" key="3">
    <source>
        <dbReference type="Proteomes" id="UP000295601"/>
    </source>
</evidence>
<accession>A0A4R6RSE9</accession>
<evidence type="ECO:0000256" key="1">
    <source>
        <dbReference type="SAM" id="MobiDB-lite"/>
    </source>
</evidence>
<dbReference type="EMBL" id="SNYA01000008">
    <property type="protein sequence ID" value="TDP89799.1"/>
    <property type="molecule type" value="Genomic_DNA"/>
</dbReference>